<comment type="caution">
    <text evidence="4">Lacks conserved residue(s) required for the propagation of feature annotation.</text>
</comment>
<organism evidence="7 8">
    <name type="scientific">Streptomyces anandii</name>
    <dbReference type="NCBI Taxonomy" id="285454"/>
    <lineage>
        <taxon>Bacteria</taxon>
        <taxon>Bacillati</taxon>
        <taxon>Actinomycetota</taxon>
        <taxon>Actinomycetes</taxon>
        <taxon>Kitasatosporales</taxon>
        <taxon>Streptomycetaceae</taxon>
        <taxon>Streptomyces</taxon>
    </lineage>
</organism>
<dbReference type="GO" id="GO:0016746">
    <property type="term" value="F:acyltransferase activity"/>
    <property type="evidence" value="ECO:0007669"/>
    <property type="project" value="UniProtKB-KW"/>
</dbReference>
<dbReference type="Pfam" id="PF21089">
    <property type="entry name" value="PKS_DH_N"/>
    <property type="match status" value="1"/>
</dbReference>
<comment type="caution">
    <text evidence="7">The sequence shown here is derived from an EMBL/GenBank/DDBJ whole genome shotgun (WGS) entry which is preliminary data.</text>
</comment>
<dbReference type="SMART" id="SM00827">
    <property type="entry name" value="PKS_AT"/>
    <property type="match status" value="1"/>
</dbReference>
<dbReference type="InterPro" id="IPR014043">
    <property type="entry name" value="Acyl_transferase_dom"/>
</dbReference>
<dbReference type="InterPro" id="IPR016035">
    <property type="entry name" value="Acyl_Trfase/lysoPLipase"/>
</dbReference>
<evidence type="ECO:0000256" key="2">
    <source>
        <dbReference type="ARBA" id="ARBA00022679"/>
    </source>
</evidence>
<gene>
    <name evidence="7" type="ORF">ACFW88_36455</name>
</gene>
<feature type="region of interest" description="C-terminal hotdog fold" evidence="4">
    <location>
        <begin position="336"/>
        <end position="356"/>
    </location>
</feature>
<feature type="region of interest" description="Disordered" evidence="5">
    <location>
        <begin position="288"/>
        <end position="307"/>
    </location>
</feature>
<evidence type="ECO:0000256" key="3">
    <source>
        <dbReference type="ARBA" id="ARBA00023268"/>
    </source>
</evidence>
<evidence type="ECO:0000313" key="8">
    <source>
        <dbReference type="Proteomes" id="UP001599756"/>
    </source>
</evidence>
<dbReference type="Pfam" id="PF00698">
    <property type="entry name" value="Acyl_transf_1"/>
    <property type="match status" value="1"/>
</dbReference>
<dbReference type="RefSeq" id="WP_381843601.1">
    <property type="nucleotide sequence ID" value="NZ_JBHYTS010000176.1"/>
</dbReference>
<dbReference type="SUPFAM" id="SSF52151">
    <property type="entry name" value="FabD/lysophospholipase-like"/>
    <property type="match status" value="1"/>
</dbReference>
<dbReference type="Gene3D" id="3.40.366.10">
    <property type="entry name" value="Malonyl-Coenzyme A Acyl Carrier Protein, domain 2"/>
    <property type="match status" value="1"/>
</dbReference>
<dbReference type="PANTHER" id="PTHR43775:SF51">
    <property type="entry name" value="INACTIVE PHENOLPHTHIOCEROL SYNTHESIS POLYKETIDE SYNTHASE TYPE I PKS1-RELATED"/>
    <property type="match status" value="1"/>
</dbReference>
<dbReference type="InterPro" id="IPR049900">
    <property type="entry name" value="PKS_mFAS_DH"/>
</dbReference>
<dbReference type="Proteomes" id="UP001599756">
    <property type="component" value="Unassembled WGS sequence"/>
</dbReference>
<evidence type="ECO:0000259" key="6">
    <source>
        <dbReference type="PROSITE" id="PS52019"/>
    </source>
</evidence>
<dbReference type="SMART" id="SM00826">
    <property type="entry name" value="PKS_DH"/>
    <property type="match status" value="1"/>
</dbReference>
<feature type="non-terminal residue" evidence="7">
    <location>
        <position position="356"/>
    </location>
</feature>
<keyword evidence="8" id="KW-1185">Reference proteome</keyword>
<dbReference type="Gene3D" id="3.10.129.110">
    <property type="entry name" value="Polyketide synthase dehydratase"/>
    <property type="match status" value="1"/>
</dbReference>
<accession>A0ABW6HH35</accession>
<evidence type="ECO:0000256" key="1">
    <source>
        <dbReference type="ARBA" id="ARBA00004792"/>
    </source>
</evidence>
<keyword evidence="7" id="KW-0012">Acyltransferase</keyword>
<dbReference type="Gene3D" id="3.30.70.3290">
    <property type="match status" value="1"/>
</dbReference>
<comment type="pathway">
    <text evidence="1">Antibiotic biosynthesis.</text>
</comment>
<dbReference type="InterPro" id="IPR049552">
    <property type="entry name" value="PKS_DH_N"/>
</dbReference>
<reference evidence="7 8" key="1">
    <citation type="submission" date="2024-09" db="EMBL/GenBank/DDBJ databases">
        <title>The Natural Products Discovery Center: Release of the First 8490 Sequenced Strains for Exploring Actinobacteria Biosynthetic Diversity.</title>
        <authorList>
            <person name="Kalkreuter E."/>
            <person name="Kautsar S.A."/>
            <person name="Yang D."/>
            <person name="Bader C.D."/>
            <person name="Teijaro C.N."/>
            <person name="Fluegel L."/>
            <person name="Davis C.M."/>
            <person name="Simpson J.R."/>
            <person name="Lauterbach L."/>
            <person name="Steele A.D."/>
            <person name="Gui C."/>
            <person name="Meng S."/>
            <person name="Li G."/>
            <person name="Viehrig K."/>
            <person name="Ye F."/>
            <person name="Su P."/>
            <person name="Kiefer A.F."/>
            <person name="Nichols A."/>
            <person name="Cepeda A.J."/>
            <person name="Yan W."/>
            <person name="Fan B."/>
            <person name="Jiang Y."/>
            <person name="Adhikari A."/>
            <person name="Zheng C.-J."/>
            <person name="Schuster L."/>
            <person name="Cowan T.M."/>
            <person name="Smanski M.J."/>
            <person name="Chevrette M.G."/>
            <person name="De Carvalho L.P.S."/>
            <person name="Shen B."/>
        </authorList>
    </citation>
    <scope>NUCLEOTIDE SEQUENCE [LARGE SCALE GENOMIC DNA]</scope>
    <source>
        <strain evidence="7 8">NPDC059500</strain>
    </source>
</reference>
<dbReference type="InterPro" id="IPR020807">
    <property type="entry name" value="PKS_DH"/>
</dbReference>
<dbReference type="InterPro" id="IPR001227">
    <property type="entry name" value="Ac_transferase_dom_sf"/>
</dbReference>
<dbReference type="InterPro" id="IPR050091">
    <property type="entry name" value="PKS_NRPS_Biosynth_Enz"/>
</dbReference>
<evidence type="ECO:0000313" key="7">
    <source>
        <dbReference type="EMBL" id="MFE1755959.1"/>
    </source>
</evidence>
<name>A0ABW6HH35_9ACTN</name>
<evidence type="ECO:0000256" key="5">
    <source>
        <dbReference type="SAM" id="MobiDB-lite"/>
    </source>
</evidence>
<evidence type="ECO:0000256" key="4">
    <source>
        <dbReference type="PROSITE-ProRule" id="PRU01363"/>
    </source>
</evidence>
<feature type="non-terminal residue" evidence="7">
    <location>
        <position position="1"/>
    </location>
</feature>
<proteinExistence type="predicted"/>
<dbReference type="PROSITE" id="PS52019">
    <property type="entry name" value="PKS_MFAS_DH"/>
    <property type="match status" value="1"/>
</dbReference>
<dbReference type="InterPro" id="IPR042104">
    <property type="entry name" value="PKS_dehydratase_sf"/>
</dbReference>
<keyword evidence="2" id="KW-0808">Transferase</keyword>
<dbReference type="PANTHER" id="PTHR43775">
    <property type="entry name" value="FATTY ACID SYNTHASE"/>
    <property type="match status" value="1"/>
</dbReference>
<sequence length="356" mass="37838">DIAAAFEARGRKTKRLTVSHAFHSPHMDGMLADFRKVAEGLSYATPAIPLVSNLTGTVVGDEEVSRPEFWVRHVREAVRFHAGVGALEAEGVTTFVELGPDGVLSAMGQECVTGDGHAFVPVMRRGRSETETLTVALATAFARGAAQAPDWAAYFAGCGARRVELPTYPFQRQWYWLDSGSPAGGSGDPAGLGLESADHALLGAAVELPDTDGFLFTGRLSRETQPWLADHAVMGTVLLPGTAFVEMALHAGEQVGCDRIEELTLEAPLILPEKGGVRLRLSVGTEDGDGRRPLSLHSRPESATVDEPWVRHATGQLTQGAQNPSFDLSVWPPEGAEPVEVAGLYEGLAASGFAYG</sequence>
<dbReference type="EMBL" id="JBHYTS010000176">
    <property type="protein sequence ID" value="MFE1755959.1"/>
    <property type="molecule type" value="Genomic_DNA"/>
</dbReference>
<keyword evidence="3" id="KW-0511">Multifunctional enzyme</keyword>
<feature type="domain" description="PKS/mFAS DH" evidence="6">
    <location>
        <begin position="199"/>
        <end position="356"/>
    </location>
</feature>
<protein>
    <submittedName>
        <fullName evidence="7">Acyltransferase domain-containing protein</fullName>
    </submittedName>
</protein>
<feature type="region of interest" description="N-terminal hotdog fold" evidence="4">
    <location>
        <begin position="199"/>
        <end position="324"/>
    </location>
</feature>